<dbReference type="InterPro" id="IPR011598">
    <property type="entry name" value="bHLH_dom"/>
</dbReference>
<keyword evidence="4" id="KW-1185">Reference proteome</keyword>
<protein>
    <recommendedName>
        <fullName evidence="2">BHLH domain-containing protein</fullName>
    </recommendedName>
</protein>
<dbReference type="GO" id="GO:0070888">
    <property type="term" value="F:E-box binding"/>
    <property type="evidence" value="ECO:0007669"/>
    <property type="project" value="TreeGrafter"/>
</dbReference>
<dbReference type="PROSITE" id="PS50888">
    <property type="entry name" value="BHLH"/>
    <property type="match status" value="1"/>
</dbReference>
<dbReference type="InterPro" id="IPR050359">
    <property type="entry name" value="bHLH_transcription_factors"/>
</dbReference>
<feature type="domain" description="BHLH" evidence="2">
    <location>
        <begin position="64"/>
        <end position="118"/>
    </location>
</feature>
<dbReference type="GO" id="GO:0046983">
    <property type="term" value="F:protein dimerization activity"/>
    <property type="evidence" value="ECO:0007669"/>
    <property type="project" value="InterPro"/>
</dbReference>
<dbReference type="Gene3D" id="4.10.280.10">
    <property type="entry name" value="Helix-loop-helix DNA-binding domain"/>
    <property type="match status" value="1"/>
</dbReference>
<dbReference type="SMART" id="SM00353">
    <property type="entry name" value="HLH"/>
    <property type="match status" value="1"/>
</dbReference>
<evidence type="ECO:0000313" key="4">
    <source>
        <dbReference type="Proteomes" id="UP001374579"/>
    </source>
</evidence>
<proteinExistence type="predicted"/>
<comment type="caution">
    <text evidence="3">The sequence shown here is derived from an EMBL/GenBank/DDBJ whole genome shotgun (WGS) entry which is preliminary data.</text>
</comment>
<sequence>MERHHLSHSHYDPLNLTSTKSSPTPNDRNDDDDDISVDDGDWCMRDDEKSSRGKNKYKERVPEGIRLRINSRERDRMHDLNTALDSLRQVMPYSHGPSVKKLSKMSTLLLARNYIVMLSRSVEEMRRLLQEVTSSRGLLSHPPHLHLPSSHHSTLIADVPPTLTSSLATLNSSLASLTSAYRVPVAVPVPTMPPVTAVSSASAAAAAKVLSSVHSPFLPGMPLMACACIECQRKLSHSSLLKRP</sequence>
<dbReference type="PANTHER" id="PTHR19290:SF164">
    <property type="entry name" value="BHLH DOMAIN-CONTAINING PROTEIN"/>
    <property type="match status" value="1"/>
</dbReference>
<evidence type="ECO:0000259" key="2">
    <source>
        <dbReference type="PROSITE" id="PS50888"/>
    </source>
</evidence>
<dbReference type="Proteomes" id="UP001374579">
    <property type="component" value="Unassembled WGS sequence"/>
</dbReference>
<dbReference type="Pfam" id="PF00010">
    <property type="entry name" value="HLH"/>
    <property type="match status" value="1"/>
</dbReference>
<evidence type="ECO:0000256" key="1">
    <source>
        <dbReference type="SAM" id="MobiDB-lite"/>
    </source>
</evidence>
<organism evidence="3 4">
    <name type="scientific">Littorina saxatilis</name>
    <dbReference type="NCBI Taxonomy" id="31220"/>
    <lineage>
        <taxon>Eukaryota</taxon>
        <taxon>Metazoa</taxon>
        <taxon>Spiralia</taxon>
        <taxon>Lophotrochozoa</taxon>
        <taxon>Mollusca</taxon>
        <taxon>Gastropoda</taxon>
        <taxon>Caenogastropoda</taxon>
        <taxon>Littorinimorpha</taxon>
        <taxon>Littorinoidea</taxon>
        <taxon>Littorinidae</taxon>
        <taxon>Littorina</taxon>
    </lineage>
</organism>
<dbReference type="GO" id="GO:0007423">
    <property type="term" value="P:sensory organ development"/>
    <property type="evidence" value="ECO:0007669"/>
    <property type="project" value="TreeGrafter"/>
</dbReference>
<evidence type="ECO:0000313" key="3">
    <source>
        <dbReference type="EMBL" id="KAK7108194.1"/>
    </source>
</evidence>
<dbReference type="GO" id="GO:0061564">
    <property type="term" value="P:axon development"/>
    <property type="evidence" value="ECO:0007669"/>
    <property type="project" value="TreeGrafter"/>
</dbReference>
<feature type="compositionally biased region" description="Acidic residues" evidence="1">
    <location>
        <begin position="29"/>
        <end position="41"/>
    </location>
</feature>
<feature type="compositionally biased region" description="Polar residues" evidence="1">
    <location>
        <begin position="15"/>
        <end position="26"/>
    </location>
</feature>
<dbReference type="PANTHER" id="PTHR19290">
    <property type="entry name" value="BASIC HELIX-LOOP-HELIX PROTEIN NEUROGENIN-RELATED"/>
    <property type="match status" value="1"/>
</dbReference>
<dbReference type="GO" id="GO:0000981">
    <property type="term" value="F:DNA-binding transcription factor activity, RNA polymerase II-specific"/>
    <property type="evidence" value="ECO:0007669"/>
    <property type="project" value="TreeGrafter"/>
</dbReference>
<name>A0AAN9BMY8_9CAEN</name>
<dbReference type="GO" id="GO:0005634">
    <property type="term" value="C:nucleus"/>
    <property type="evidence" value="ECO:0007669"/>
    <property type="project" value="TreeGrafter"/>
</dbReference>
<accession>A0AAN9BMY8</accession>
<dbReference type="SUPFAM" id="SSF47459">
    <property type="entry name" value="HLH, helix-loop-helix DNA-binding domain"/>
    <property type="match status" value="1"/>
</dbReference>
<feature type="region of interest" description="Disordered" evidence="1">
    <location>
        <begin position="1"/>
        <end position="59"/>
    </location>
</feature>
<feature type="compositionally biased region" description="Basic and acidic residues" evidence="1">
    <location>
        <begin position="42"/>
        <end position="59"/>
    </location>
</feature>
<dbReference type="InterPro" id="IPR036638">
    <property type="entry name" value="HLH_DNA-bd_sf"/>
</dbReference>
<dbReference type="EMBL" id="JBAMIC010000004">
    <property type="protein sequence ID" value="KAK7108194.1"/>
    <property type="molecule type" value="Genomic_DNA"/>
</dbReference>
<reference evidence="3 4" key="1">
    <citation type="submission" date="2024-02" db="EMBL/GenBank/DDBJ databases">
        <title>Chromosome-scale genome assembly of the rough periwinkle Littorina saxatilis.</title>
        <authorList>
            <person name="De Jode A."/>
            <person name="Faria R."/>
            <person name="Formenti G."/>
            <person name="Sims Y."/>
            <person name="Smith T.P."/>
            <person name="Tracey A."/>
            <person name="Wood J.M.D."/>
            <person name="Zagrodzka Z.B."/>
            <person name="Johannesson K."/>
            <person name="Butlin R.K."/>
            <person name="Leder E.H."/>
        </authorList>
    </citation>
    <scope>NUCLEOTIDE SEQUENCE [LARGE SCALE GENOMIC DNA]</scope>
    <source>
        <strain evidence="3">Snail1</strain>
        <tissue evidence="3">Muscle</tissue>
    </source>
</reference>
<gene>
    <name evidence="3" type="ORF">V1264_015976</name>
</gene>
<dbReference type="GO" id="GO:0045944">
    <property type="term" value="P:positive regulation of transcription by RNA polymerase II"/>
    <property type="evidence" value="ECO:0007669"/>
    <property type="project" value="TreeGrafter"/>
</dbReference>
<dbReference type="AlphaFoldDB" id="A0AAN9BMY8"/>